<protein>
    <recommendedName>
        <fullName evidence="2">DUF4434 domain-containing protein</fullName>
    </recommendedName>
</protein>
<dbReference type="EMBL" id="HG322950">
    <property type="protein sequence ID" value="CDF82973.1"/>
    <property type="molecule type" value="Genomic_DNA"/>
</dbReference>
<sequence length="288" mass="32014">MRRFLFVLALLCTFASAVRAEESLFYQPLNADAALSAEQWQQLWQATARQGVHTLIVQWSAYGTEDFGGPHGWLAQSLKKAHAAGLQLVLGLYMDPAYYQRLSELDGPGLESYWQYQLGRSLTQQRILRRDWQLPLSAWYMPMELDDLHFLDAGRRQSLQRQLKDFAGQLDAPLQLSAFSAGKLAPTVYAAWLQDIAGLGIQVWWQDGTGTGSLPAPVRAAYASALPCSIGVVDEAFRQTSAPGQPFRAEPAAPETIGSTCHPRASFELRYRPWAAVLLEAHRSSAHP</sequence>
<accession>A0A024HES9</accession>
<dbReference type="Proteomes" id="UP000025241">
    <property type="component" value="Chromosome I"/>
</dbReference>
<dbReference type="RefSeq" id="WP_043250584.1">
    <property type="nucleotide sequence ID" value="NZ_HG322950.1"/>
</dbReference>
<evidence type="ECO:0000259" key="2">
    <source>
        <dbReference type="Pfam" id="PF14488"/>
    </source>
</evidence>
<feature type="chain" id="PRO_5001530097" description="DUF4434 domain-containing protein" evidence="1">
    <location>
        <begin position="21"/>
        <end position="288"/>
    </location>
</feature>
<dbReference type="HOGENOM" id="CLU_997023_0_0_6"/>
<dbReference type="PATRIC" id="fig|1301098.3.peg.1607"/>
<reference evidence="3 4" key="2">
    <citation type="submission" date="2014-05" db="EMBL/GenBank/DDBJ databases">
        <title>Genome sequence of the 3-chlorobenzoate degrading bacterium Pseudomonas knackmussii B13 shows multiple evidence for horizontal gene transfer.</title>
        <authorList>
            <person name="Miyazaki R."/>
            <person name="Bertelli C."/>
            <person name="Falquet L."/>
            <person name="Robinson-Rechavi M."/>
            <person name="Gharib W."/>
            <person name="Roy S."/>
            <person name="Van der Meer J.R."/>
        </authorList>
    </citation>
    <scope>NUCLEOTIDE SEQUENCE [LARGE SCALE GENOMIC DNA]</scope>
    <source>
        <strain evidence="3 4">B13</strain>
    </source>
</reference>
<evidence type="ECO:0000313" key="4">
    <source>
        <dbReference type="Proteomes" id="UP000025241"/>
    </source>
</evidence>
<dbReference type="AlphaFoldDB" id="A0A024HES9"/>
<name>A0A024HES9_PSEKB</name>
<gene>
    <name evidence="3" type="ORF">PKB_1615</name>
</gene>
<evidence type="ECO:0000313" key="3">
    <source>
        <dbReference type="EMBL" id="CDF82973.1"/>
    </source>
</evidence>
<feature type="signal peptide" evidence="1">
    <location>
        <begin position="1"/>
        <end position="20"/>
    </location>
</feature>
<dbReference type="InterPro" id="IPR027849">
    <property type="entry name" value="DUF4434"/>
</dbReference>
<dbReference type="NCBIfam" id="NF007404">
    <property type="entry name" value="PRK09936.1"/>
    <property type="match status" value="1"/>
</dbReference>
<dbReference type="Gene3D" id="3.20.20.80">
    <property type="entry name" value="Glycosidases"/>
    <property type="match status" value="1"/>
</dbReference>
<dbReference type="STRING" id="1301098.PKB_1615"/>
<keyword evidence="1" id="KW-0732">Signal</keyword>
<dbReference type="KEGG" id="pkc:PKB_1615"/>
<dbReference type="Pfam" id="PF14488">
    <property type="entry name" value="DUF4434"/>
    <property type="match status" value="1"/>
</dbReference>
<evidence type="ECO:0000256" key="1">
    <source>
        <dbReference type="SAM" id="SignalP"/>
    </source>
</evidence>
<dbReference type="OrthoDB" id="7344472at2"/>
<proteinExistence type="predicted"/>
<dbReference type="eggNOG" id="ENOG502Z8FS">
    <property type="taxonomic scope" value="Bacteria"/>
</dbReference>
<feature type="domain" description="DUF4434" evidence="2">
    <location>
        <begin position="25"/>
        <end position="226"/>
    </location>
</feature>
<keyword evidence="4" id="KW-1185">Reference proteome</keyword>
<organism evidence="3 4">
    <name type="scientific">Pseudomonas knackmussii (strain DSM 6978 / CCUG 54928 / LMG 23759 / B13)</name>
    <dbReference type="NCBI Taxonomy" id="1301098"/>
    <lineage>
        <taxon>Bacteria</taxon>
        <taxon>Pseudomonadati</taxon>
        <taxon>Pseudomonadota</taxon>
        <taxon>Gammaproteobacteria</taxon>
        <taxon>Pseudomonadales</taxon>
        <taxon>Pseudomonadaceae</taxon>
        <taxon>Pseudomonas</taxon>
    </lineage>
</organism>
<reference evidence="3 4" key="1">
    <citation type="submission" date="2013-03" db="EMBL/GenBank/DDBJ databases">
        <authorList>
            <person name="Linke B."/>
        </authorList>
    </citation>
    <scope>NUCLEOTIDE SEQUENCE [LARGE SCALE GENOMIC DNA]</scope>
    <source>
        <strain evidence="3 4">B13</strain>
    </source>
</reference>